<dbReference type="OrthoDB" id="3574452at2"/>
<keyword evidence="4 7" id="KW-0812">Transmembrane</keyword>
<feature type="transmembrane region" description="Helical" evidence="7">
    <location>
        <begin position="33"/>
        <end position="54"/>
    </location>
</feature>
<dbReference type="GO" id="GO:0005886">
    <property type="term" value="C:plasma membrane"/>
    <property type="evidence" value="ECO:0007669"/>
    <property type="project" value="UniProtKB-SubCell"/>
</dbReference>
<gene>
    <name evidence="9" type="ORF">CBZ_19620</name>
</gene>
<dbReference type="EMBL" id="BIMR01000144">
    <property type="protein sequence ID" value="GCE76906.1"/>
    <property type="molecule type" value="Genomic_DNA"/>
</dbReference>
<feature type="transmembrane region" description="Helical" evidence="7">
    <location>
        <begin position="244"/>
        <end position="264"/>
    </location>
</feature>
<evidence type="ECO:0000256" key="7">
    <source>
        <dbReference type="RuleBase" id="RU363032"/>
    </source>
</evidence>
<dbReference type="Gene3D" id="1.10.3720.10">
    <property type="entry name" value="MetI-like"/>
    <property type="match status" value="1"/>
</dbReference>
<dbReference type="PANTHER" id="PTHR30151">
    <property type="entry name" value="ALKANE SULFONATE ABC TRANSPORTER-RELATED, MEMBRANE SUBUNIT"/>
    <property type="match status" value="1"/>
</dbReference>
<dbReference type="AlphaFoldDB" id="A0A402DS58"/>
<dbReference type="Pfam" id="PF00528">
    <property type="entry name" value="BPD_transp_1"/>
    <property type="match status" value="1"/>
</dbReference>
<name>A0A402DS58_9CELL</name>
<dbReference type="PANTHER" id="PTHR30151:SF20">
    <property type="entry name" value="ABC TRANSPORTER PERMEASE PROTEIN HI_0355-RELATED"/>
    <property type="match status" value="1"/>
</dbReference>
<accession>A0A402DS58</accession>
<keyword evidence="6 7" id="KW-0472">Membrane</keyword>
<dbReference type="InterPro" id="IPR035906">
    <property type="entry name" value="MetI-like_sf"/>
</dbReference>
<dbReference type="GO" id="GO:0055085">
    <property type="term" value="P:transmembrane transport"/>
    <property type="evidence" value="ECO:0007669"/>
    <property type="project" value="InterPro"/>
</dbReference>
<feature type="transmembrane region" description="Helical" evidence="7">
    <location>
        <begin position="74"/>
        <end position="104"/>
    </location>
</feature>
<evidence type="ECO:0000256" key="3">
    <source>
        <dbReference type="ARBA" id="ARBA00022475"/>
    </source>
</evidence>
<feature type="transmembrane region" description="Helical" evidence="7">
    <location>
        <begin position="116"/>
        <end position="136"/>
    </location>
</feature>
<feature type="domain" description="ABC transmembrane type-1" evidence="8">
    <location>
        <begin position="78"/>
        <end position="268"/>
    </location>
</feature>
<proteinExistence type="inferred from homology"/>
<keyword evidence="2 7" id="KW-0813">Transport</keyword>
<comment type="similarity">
    <text evidence="7">Belongs to the binding-protein-dependent transport system permease family.</text>
</comment>
<evidence type="ECO:0000313" key="10">
    <source>
        <dbReference type="Proteomes" id="UP000289954"/>
    </source>
</evidence>
<sequence length="282" mass="28650">MSATSGTAGAAGTAVTAGTAPRRRASLARLGRLLAPVLLGVAVLVAWQALVVGADLPPYLLPSPTAIAEQLREVVPLVWSAALATGANVLVGLLVGAATAVLAAVVAARSRMVDGLLSPTAAAVSVMPIVALAPALNTLFGTTSTTPRRLVVAVVVFAPVFVTTLRGLRQVQPVHRDLMRAYAATGAQTTRTVTIPGALPYLFTGLRIASSTGVIAAVVAEYFGGLQNGLGSRITSAAANSAYARAWAFVLGAIVLGLVFYLATAAVERVVARRHGTVPDVT</sequence>
<keyword evidence="10" id="KW-1185">Reference proteome</keyword>
<feature type="transmembrane region" description="Helical" evidence="7">
    <location>
        <begin position="148"/>
        <end position="168"/>
    </location>
</feature>
<keyword evidence="3" id="KW-1003">Cell membrane</keyword>
<dbReference type="RefSeq" id="WP_130781511.1">
    <property type="nucleotide sequence ID" value="NZ_BIMR01000144.1"/>
</dbReference>
<evidence type="ECO:0000256" key="5">
    <source>
        <dbReference type="ARBA" id="ARBA00022989"/>
    </source>
</evidence>
<evidence type="ECO:0000256" key="2">
    <source>
        <dbReference type="ARBA" id="ARBA00022448"/>
    </source>
</evidence>
<comment type="subcellular location">
    <subcellularLocation>
        <location evidence="1 7">Cell membrane</location>
        <topology evidence="1 7">Multi-pass membrane protein</topology>
    </subcellularLocation>
</comment>
<evidence type="ECO:0000256" key="6">
    <source>
        <dbReference type="ARBA" id="ARBA00023136"/>
    </source>
</evidence>
<dbReference type="SUPFAM" id="SSF161098">
    <property type="entry name" value="MetI-like"/>
    <property type="match status" value="1"/>
</dbReference>
<dbReference type="PROSITE" id="PS50928">
    <property type="entry name" value="ABC_TM1"/>
    <property type="match status" value="1"/>
</dbReference>
<dbReference type="InterPro" id="IPR000515">
    <property type="entry name" value="MetI-like"/>
</dbReference>
<feature type="transmembrane region" description="Helical" evidence="7">
    <location>
        <begin position="201"/>
        <end position="224"/>
    </location>
</feature>
<keyword evidence="5 7" id="KW-1133">Transmembrane helix</keyword>
<evidence type="ECO:0000256" key="1">
    <source>
        <dbReference type="ARBA" id="ARBA00004651"/>
    </source>
</evidence>
<protein>
    <recommendedName>
        <fullName evidence="8">ABC transmembrane type-1 domain-containing protein</fullName>
    </recommendedName>
</protein>
<evidence type="ECO:0000256" key="4">
    <source>
        <dbReference type="ARBA" id="ARBA00022692"/>
    </source>
</evidence>
<evidence type="ECO:0000259" key="8">
    <source>
        <dbReference type="PROSITE" id="PS50928"/>
    </source>
</evidence>
<organism evidence="9 10">
    <name type="scientific">Cellulomonas biazotea</name>
    <dbReference type="NCBI Taxonomy" id="1709"/>
    <lineage>
        <taxon>Bacteria</taxon>
        <taxon>Bacillati</taxon>
        <taxon>Actinomycetota</taxon>
        <taxon>Actinomycetes</taxon>
        <taxon>Micrococcales</taxon>
        <taxon>Cellulomonadaceae</taxon>
        <taxon>Cellulomonas</taxon>
    </lineage>
</organism>
<evidence type="ECO:0000313" key="9">
    <source>
        <dbReference type="EMBL" id="GCE76906.1"/>
    </source>
</evidence>
<dbReference type="Proteomes" id="UP000289954">
    <property type="component" value="Unassembled WGS sequence"/>
</dbReference>
<comment type="caution">
    <text evidence="9">The sequence shown here is derived from an EMBL/GenBank/DDBJ whole genome shotgun (WGS) entry which is preliminary data.</text>
</comment>
<reference evidence="9 10" key="1">
    <citation type="submission" date="2019-01" db="EMBL/GenBank/DDBJ databases">
        <title>Draft genome sequence of Cellulomonas takizawaensis strain TKZ-21.</title>
        <authorList>
            <person name="Yamamura H."/>
            <person name="Hayashi T."/>
            <person name="Hamada M."/>
            <person name="Serisawa Y."/>
            <person name="Matsuyama K."/>
            <person name="Nakagawa Y."/>
            <person name="Otoguro M."/>
            <person name="Yanagida F."/>
            <person name="Hayakawa M."/>
        </authorList>
    </citation>
    <scope>NUCLEOTIDE SEQUENCE [LARGE SCALE GENOMIC DNA]</scope>
    <source>
        <strain evidence="9 10">NBRC12680</strain>
    </source>
</reference>